<keyword evidence="5" id="KW-0119">Carbohydrate metabolism</keyword>
<evidence type="ECO:0000256" key="5">
    <source>
        <dbReference type="ARBA" id="ARBA00023277"/>
    </source>
</evidence>
<dbReference type="EMBL" id="MAPZ01000026">
    <property type="protein sequence ID" value="OBY09745.1"/>
    <property type="molecule type" value="Genomic_DNA"/>
</dbReference>
<dbReference type="GO" id="GO:0016829">
    <property type="term" value="F:lyase activity"/>
    <property type="evidence" value="ECO:0007669"/>
    <property type="project" value="UniProtKB-KW"/>
</dbReference>
<evidence type="ECO:0000256" key="2">
    <source>
        <dbReference type="ARBA" id="ARBA00006906"/>
    </source>
</evidence>
<evidence type="ECO:0000313" key="6">
    <source>
        <dbReference type="EMBL" id="OBY09745.1"/>
    </source>
</evidence>
<dbReference type="InterPro" id="IPR000887">
    <property type="entry name" value="Aldlse_KDPG_KHG"/>
</dbReference>
<dbReference type="Proteomes" id="UP000092714">
    <property type="component" value="Unassembled WGS sequence"/>
</dbReference>
<dbReference type="Pfam" id="PF01081">
    <property type="entry name" value="Aldolase"/>
    <property type="match status" value="1"/>
</dbReference>
<evidence type="ECO:0000256" key="1">
    <source>
        <dbReference type="ARBA" id="ARBA00004761"/>
    </source>
</evidence>
<comment type="similarity">
    <text evidence="2">Belongs to the KHG/KDPG aldolase family.</text>
</comment>
<dbReference type="PANTHER" id="PTHR30246">
    <property type="entry name" value="2-KETO-3-DEOXY-6-PHOSPHOGLUCONATE ALDOLASE"/>
    <property type="match status" value="1"/>
</dbReference>
<comment type="subunit">
    <text evidence="3">Homotrimer.</text>
</comment>
<dbReference type="CDD" id="cd00452">
    <property type="entry name" value="KDPG_aldolase"/>
    <property type="match status" value="1"/>
</dbReference>
<dbReference type="RefSeq" id="WP_065254742.1">
    <property type="nucleotide sequence ID" value="NZ_CABJAZ010000008.1"/>
</dbReference>
<accession>A0A1B8RLN9</accession>
<name>A0A1B8RLN9_9CLOT</name>
<keyword evidence="4" id="KW-0456">Lyase</keyword>
<organism evidence="6 7">
    <name type="scientific">Clostridium paraputrificum</name>
    <dbReference type="NCBI Taxonomy" id="29363"/>
    <lineage>
        <taxon>Bacteria</taxon>
        <taxon>Bacillati</taxon>
        <taxon>Bacillota</taxon>
        <taxon>Clostridia</taxon>
        <taxon>Eubacteriales</taxon>
        <taxon>Clostridiaceae</taxon>
        <taxon>Clostridium</taxon>
    </lineage>
</organism>
<reference evidence="6 7" key="1">
    <citation type="submission" date="2016-06" db="EMBL/GenBank/DDBJ databases">
        <authorList>
            <person name="Kjaerup R.B."/>
            <person name="Dalgaard T.S."/>
            <person name="Juul-Madsen H.R."/>
        </authorList>
    </citation>
    <scope>NUCLEOTIDE SEQUENCE [LARGE SCALE GENOMIC DNA]</scope>
    <source>
        <strain evidence="6 7">373-A1</strain>
    </source>
</reference>
<dbReference type="AlphaFoldDB" id="A0A1B8RLN9"/>
<evidence type="ECO:0000256" key="3">
    <source>
        <dbReference type="ARBA" id="ARBA00011233"/>
    </source>
</evidence>
<protein>
    <submittedName>
        <fullName evidence="6">2-dehydro-3-deoxyphosphogluconate aldolase</fullName>
    </submittedName>
</protein>
<dbReference type="SUPFAM" id="SSF51569">
    <property type="entry name" value="Aldolase"/>
    <property type="match status" value="1"/>
</dbReference>
<keyword evidence="7" id="KW-1185">Reference proteome</keyword>
<dbReference type="Gene3D" id="3.20.20.70">
    <property type="entry name" value="Aldolase class I"/>
    <property type="match status" value="1"/>
</dbReference>
<dbReference type="OrthoDB" id="9802667at2"/>
<comment type="caution">
    <text evidence="6">The sequence shown here is derived from an EMBL/GenBank/DDBJ whole genome shotgun (WGS) entry which is preliminary data.</text>
</comment>
<evidence type="ECO:0000313" key="7">
    <source>
        <dbReference type="Proteomes" id="UP000092714"/>
    </source>
</evidence>
<proteinExistence type="inferred from homology"/>
<evidence type="ECO:0000256" key="4">
    <source>
        <dbReference type="ARBA" id="ARBA00023239"/>
    </source>
</evidence>
<gene>
    <name evidence="6" type="ORF">CP373A1_13835</name>
</gene>
<dbReference type="PANTHER" id="PTHR30246:SF1">
    <property type="entry name" value="2-DEHYDRO-3-DEOXY-6-PHOSPHOGALACTONATE ALDOLASE-RELATED"/>
    <property type="match status" value="1"/>
</dbReference>
<comment type="pathway">
    <text evidence="1">Carbohydrate acid metabolism.</text>
</comment>
<dbReference type="InterPro" id="IPR013785">
    <property type="entry name" value="Aldolase_TIM"/>
</dbReference>
<sequence length="205" mass="22260">MSKDIYSLLKEDKAVAVIRTNTYEEAKEISLAAIKGGIKVIEVTMSVPNGAELINELKQINNKILVGAGTVLTKEQLIECVDKNADFIVSPCLDEEIIKGGQYLNIPVIPGVMTMSELNKVYLMGVRFVKVFPGNVVGKGFIKAAKSIYTDIDIMPTGGVSDENFKEWLDAGADCFGIGSDLNKVFKNRGTEGITDYCKSLIASL</sequence>
<dbReference type="NCBIfam" id="TIGR01182">
    <property type="entry name" value="eda"/>
    <property type="match status" value="1"/>
</dbReference>